<reference evidence="1" key="1">
    <citation type="submission" date="2021-06" db="EMBL/GenBank/DDBJ databases">
        <authorList>
            <person name="Kallberg Y."/>
            <person name="Tangrot J."/>
            <person name="Rosling A."/>
        </authorList>
    </citation>
    <scope>NUCLEOTIDE SEQUENCE</scope>
    <source>
        <strain evidence="1">CL356</strain>
    </source>
</reference>
<gene>
    <name evidence="1" type="ORF">ACOLOM_LOCUS9102</name>
</gene>
<name>A0ACA9NVE0_9GLOM</name>
<feature type="non-terminal residue" evidence="1">
    <location>
        <position position="1"/>
    </location>
</feature>
<evidence type="ECO:0000313" key="2">
    <source>
        <dbReference type="Proteomes" id="UP000789525"/>
    </source>
</evidence>
<keyword evidence="2" id="KW-1185">Reference proteome</keyword>
<evidence type="ECO:0000313" key="1">
    <source>
        <dbReference type="EMBL" id="CAG8675128.1"/>
    </source>
</evidence>
<accession>A0ACA9NVE0</accession>
<protein>
    <submittedName>
        <fullName evidence="1">10765_t:CDS:1</fullName>
    </submittedName>
</protein>
<dbReference type="Proteomes" id="UP000789525">
    <property type="component" value="Unassembled WGS sequence"/>
</dbReference>
<organism evidence="1 2">
    <name type="scientific">Acaulospora colombiana</name>
    <dbReference type="NCBI Taxonomy" id="27376"/>
    <lineage>
        <taxon>Eukaryota</taxon>
        <taxon>Fungi</taxon>
        <taxon>Fungi incertae sedis</taxon>
        <taxon>Mucoromycota</taxon>
        <taxon>Glomeromycotina</taxon>
        <taxon>Glomeromycetes</taxon>
        <taxon>Diversisporales</taxon>
        <taxon>Acaulosporaceae</taxon>
        <taxon>Acaulospora</taxon>
    </lineage>
</organism>
<proteinExistence type="predicted"/>
<comment type="caution">
    <text evidence="1">The sequence shown here is derived from an EMBL/GenBank/DDBJ whole genome shotgun (WGS) entry which is preliminary data.</text>
</comment>
<sequence>KYIRLPDGGTLGIDFTPPLDENLDPSTPVVVVEHGLTGGSHEAYVRHILSKACAPKDKGGLGYRGVVINFRGCAGVPLTSPRFYSAACSDDYACGALYISKLFPEAKLVGMGFSLGANVITRLEGKWLNRTIYSAAMGQNLLKLYKSHLGTLEKFEGSVLMEMHPKIMELKSPKLIDIDEFLVCKTGGSSPIWPLPCAKDYYEYASSDQKLPGIQVPYLAINAEDDPIVRVIPRPDEPSCEASGYVAVAITPGGGHLGWFEDGEKRGEVRRWIREPVLQWLRAVIEEYKPEKKQEGRPTEEVDGFVREIGRENIGYKEIAEADLPRGPDVKGLTKGL</sequence>
<dbReference type="EMBL" id="CAJVPT010025489">
    <property type="protein sequence ID" value="CAG8675128.1"/>
    <property type="molecule type" value="Genomic_DNA"/>
</dbReference>